<organism evidence="1 2">
    <name type="scientific">Paenibacillus rhizosphaerae</name>
    <dbReference type="NCBI Taxonomy" id="297318"/>
    <lineage>
        <taxon>Bacteria</taxon>
        <taxon>Bacillati</taxon>
        <taxon>Bacillota</taxon>
        <taxon>Bacilli</taxon>
        <taxon>Bacillales</taxon>
        <taxon>Paenibacillaceae</taxon>
        <taxon>Paenibacillus</taxon>
    </lineage>
</organism>
<dbReference type="InterPro" id="IPR009078">
    <property type="entry name" value="Ferritin-like_SF"/>
</dbReference>
<comment type="caution">
    <text evidence="1">The sequence shown here is derived from an EMBL/GenBank/DDBJ whole genome shotgun (WGS) entry which is preliminary data.</text>
</comment>
<evidence type="ECO:0000313" key="2">
    <source>
        <dbReference type="Proteomes" id="UP000187172"/>
    </source>
</evidence>
<dbReference type="Proteomes" id="UP000187172">
    <property type="component" value="Unassembled WGS sequence"/>
</dbReference>
<dbReference type="RefSeq" id="WP_076176429.1">
    <property type="nucleotide sequence ID" value="NZ_MRTP01000019.1"/>
</dbReference>
<evidence type="ECO:0000313" key="1">
    <source>
        <dbReference type="EMBL" id="OMF46919.1"/>
    </source>
</evidence>
<reference evidence="1 2" key="1">
    <citation type="submission" date="2016-11" db="EMBL/GenBank/DDBJ databases">
        <title>Paenibacillus species isolates.</title>
        <authorList>
            <person name="Beno S.M."/>
        </authorList>
    </citation>
    <scope>NUCLEOTIDE SEQUENCE [LARGE SCALE GENOMIC DNA]</scope>
    <source>
        <strain evidence="1 2">FSL R5-0378</strain>
    </source>
</reference>
<accession>A0A1R1E535</accession>
<name>A0A1R1E535_9BACL</name>
<gene>
    <name evidence="1" type="ORF">BK138_32360</name>
</gene>
<keyword evidence="2" id="KW-1185">Reference proteome</keyword>
<dbReference type="AlphaFoldDB" id="A0A1R1E535"/>
<protein>
    <submittedName>
        <fullName evidence="1">Uncharacterized protein</fullName>
    </submittedName>
</protein>
<proteinExistence type="predicted"/>
<dbReference type="EMBL" id="MRTP01000019">
    <property type="protein sequence ID" value="OMF46919.1"/>
    <property type="molecule type" value="Genomic_DNA"/>
</dbReference>
<dbReference type="CDD" id="cd00657">
    <property type="entry name" value="Ferritin_like"/>
    <property type="match status" value="1"/>
</dbReference>
<sequence length="65" mass="7555">MYYYTWDNQAPVTSIADLEKAINGEYAAVACYERLEGAAPSEEERTQIMEIRKDEIRRLQGCTRH</sequence>
<dbReference type="SUPFAM" id="SSF47240">
    <property type="entry name" value="Ferritin-like"/>
    <property type="match status" value="1"/>
</dbReference>